<comment type="caution">
    <text evidence="2">The sequence shown here is derived from an EMBL/GenBank/DDBJ whole genome shotgun (WGS) entry which is preliminary data.</text>
</comment>
<dbReference type="Proteomes" id="UP000321129">
    <property type="component" value="Unassembled WGS sequence"/>
</dbReference>
<reference evidence="2 3" key="1">
    <citation type="submission" date="2019-08" db="EMBL/GenBank/DDBJ databases">
        <title>Sphingorhabdus soil sp. nov., isolated from arctic soil.</title>
        <authorList>
            <person name="Liu Y."/>
        </authorList>
    </citation>
    <scope>NUCLEOTIDE SEQUENCE [LARGE SCALE GENOMIC DNA]</scope>
    <source>
        <strain evidence="2 3">D-2Q-5-6</strain>
    </source>
</reference>
<name>A0A5C6UTS6_9SPHN</name>
<sequence length="125" mass="12715">MFIADYSLGIHNHGEATGHQRQRADRMIRNLGLGAGLAAIAALTLGGCGDKQDDGSATTTTRLDAVDVPQGTISDELMPLDTRNESSAVAASTATNETAAPAAAATKPAAESQASATDSESETDQ</sequence>
<protein>
    <submittedName>
        <fullName evidence="2">Uncharacterized protein</fullName>
    </submittedName>
</protein>
<proteinExistence type="predicted"/>
<evidence type="ECO:0000313" key="2">
    <source>
        <dbReference type="EMBL" id="TXC74125.1"/>
    </source>
</evidence>
<evidence type="ECO:0000256" key="1">
    <source>
        <dbReference type="SAM" id="MobiDB-lite"/>
    </source>
</evidence>
<accession>A0A5C6UTS6</accession>
<dbReference type="EMBL" id="VOPY01000001">
    <property type="protein sequence ID" value="TXC74125.1"/>
    <property type="molecule type" value="Genomic_DNA"/>
</dbReference>
<evidence type="ECO:0000313" key="3">
    <source>
        <dbReference type="Proteomes" id="UP000321129"/>
    </source>
</evidence>
<organism evidence="2 3">
    <name type="scientific">Flavisphingopyxis soli</name>
    <dbReference type="NCBI Taxonomy" id="2601267"/>
    <lineage>
        <taxon>Bacteria</taxon>
        <taxon>Pseudomonadati</taxon>
        <taxon>Pseudomonadota</taxon>
        <taxon>Alphaproteobacteria</taxon>
        <taxon>Sphingomonadales</taxon>
        <taxon>Sphingopyxidaceae</taxon>
        <taxon>Flavisphingopyxis</taxon>
    </lineage>
</organism>
<feature type="region of interest" description="Disordered" evidence="1">
    <location>
        <begin position="48"/>
        <end position="125"/>
    </location>
</feature>
<keyword evidence="3" id="KW-1185">Reference proteome</keyword>
<gene>
    <name evidence="2" type="ORF">FSZ31_05260</name>
</gene>
<feature type="compositionally biased region" description="Low complexity" evidence="1">
    <location>
        <begin position="86"/>
        <end position="116"/>
    </location>
</feature>
<dbReference type="AlphaFoldDB" id="A0A5C6UTS6"/>